<comment type="subcellular location">
    <subcellularLocation>
        <location evidence="1">Secreted</location>
    </subcellularLocation>
</comment>
<evidence type="ECO:0000313" key="8">
    <source>
        <dbReference type="Proteomes" id="UP000261660"/>
    </source>
</evidence>
<protein>
    <submittedName>
        <fullName evidence="7">Protein LEG1 homolog</fullName>
    </submittedName>
</protein>
<dbReference type="GO" id="GO:0005615">
    <property type="term" value="C:extracellular space"/>
    <property type="evidence" value="ECO:0007669"/>
    <property type="project" value="TreeGrafter"/>
</dbReference>
<keyword evidence="8" id="KW-1185">Reference proteome</keyword>
<dbReference type="InParanoid" id="A0A3Q3NC39"/>
<dbReference type="Proteomes" id="UP000261660">
    <property type="component" value="Unplaced"/>
</dbReference>
<keyword evidence="3" id="KW-0964">Secreted</keyword>
<comment type="similarity">
    <text evidence="2">Belongs to the LEG1 family.</text>
</comment>
<evidence type="ECO:0000313" key="7">
    <source>
        <dbReference type="Ensembl" id="ENSLBEP00000031720.1"/>
    </source>
</evidence>
<keyword evidence="5" id="KW-0325">Glycoprotein</keyword>
<dbReference type="Pfam" id="PF05612">
    <property type="entry name" value="Leg1"/>
    <property type="match status" value="1"/>
</dbReference>
<dbReference type="AlphaFoldDB" id="A0A3Q3NC39"/>
<proteinExistence type="inferred from homology"/>
<sequence length="356" mass="38731">MLHQTLLSLLACVVSLSSSAVILDNGMPILWAQTASQLTELPIQNDVLMPNPWNFLHRMSLYRLLIAATDPLMGPMGTGANESPFWGLPLQLGWMLTSGRLVDPTGTTACGMETGDTMCISTESWWGCGNYFVSVLPFLSAAHNGLMGEGVPVQMQVPEGVTDLCTTYADCSASFPDAMSKWDTFFQGLKAATGSPLPENEKKDALLGLYWQAQMASTYASATCNTKKSHYSAPEVSFANSWQNSAEYVAAAHFQSNLEKASKFLIPLPGRVLKEGDVAPNIEGLSTEENNSLYTFSWMDSINTTLGGTLVNMWKKAMCSVVAREKGRELLEQVLLTTNYNSFTFMGVLTTMATSC</sequence>
<evidence type="ECO:0000256" key="1">
    <source>
        <dbReference type="ARBA" id="ARBA00004613"/>
    </source>
</evidence>
<evidence type="ECO:0000256" key="5">
    <source>
        <dbReference type="ARBA" id="ARBA00023180"/>
    </source>
</evidence>
<dbReference type="GeneTree" id="ENSGT00390000004904"/>
<organism evidence="7 8">
    <name type="scientific">Labrus bergylta</name>
    <name type="common">ballan wrasse</name>
    <dbReference type="NCBI Taxonomy" id="56723"/>
    <lineage>
        <taxon>Eukaryota</taxon>
        <taxon>Metazoa</taxon>
        <taxon>Chordata</taxon>
        <taxon>Craniata</taxon>
        <taxon>Vertebrata</taxon>
        <taxon>Euteleostomi</taxon>
        <taxon>Actinopterygii</taxon>
        <taxon>Neopterygii</taxon>
        <taxon>Teleostei</taxon>
        <taxon>Neoteleostei</taxon>
        <taxon>Acanthomorphata</taxon>
        <taxon>Eupercaria</taxon>
        <taxon>Labriformes</taxon>
        <taxon>Labridae</taxon>
        <taxon>Labrus</taxon>
    </lineage>
</organism>
<dbReference type="STRING" id="56723.ENSLBEP00000031720"/>
<feature type="signal peptide" evidence="6">
    <location>
        <begin position="1"/>
        <end position="19"/>
    </location>
</feature>
<dbReference type="PANTHER" id="PTHR18820">
    <property type="entry name" value="LEG1"/>
    <property type="match status" value="1"/>
</dbReference>
<accession>A0A3Q3NC39</accession>
<evidence type="ECO:0000256" key="4">
    <source>
        <dbReference type="ARBA" id="ARBA00022729"/>
    </source>
</evidence>
<dbReference type="FunCoup" id="A0A3Q3NC39">
    <property type="interactions" value="1161"/>
</dbReference>
<reference evidence="7" key="2">
    <citation type="submission" date="2025-09" db="UniProtKB">
        <authorList>
            <consortium name="Ensembl"/>
        </authorList>
    </citation>
    <scope>IDENTIFICATION</scope>
</reference>
<evidence type="ECO:0000256" key="6">
    <source>
        <dbReference type="SAM" id="SignalP"/>
    </source>
</evidence>
<dbReference type="Ensembl" id="ENSLBET00000033146.1">
    <property type="protein sequence ID" value="ENSLBEP00000031720.1"/>
    <property type="gene ID" value="ENSLBEG00000023941.1"/>
</dbReference>
<evidence type="ECO:0000256" key="3">
    <source>
        <dbReference type="ARBA" id="ARBA00022525"/>
    </source>
</evidence>
<dbReference type="InterPro" id="IPR008499">
    <property type="entry name" value="Leg1"/>
</dbReference>
<name>A0A3Q3NC39_9LABR</name>
<reference evidence="7" key="1">
    <citation type="submission" date="2025-08" db="UniProtKB">
        <authorList>
            <consortium name="Ensembl"/>
        </authorList>
    </citation>
    <scope>IDENTIFICATION</scope>
</reference>
<feature type="chain" id="PRO_5018582825" evidence="6">
    <location>
        <begin position="20"/>
        <end position="356"/>
    </location>
</feature>
<dbReference type="PANTHER" id="PTHR18820:SF1">
    <property type="entry name" value="PROTEIN LEG1 HOMOLOG"/>
    <property type="match status" value="1"/>
</dbReference>
<evidence type="ECO:0000256" key="2">
    <source>
        <dbReference type="ARBA" id="ARBA00009122"/>
    </source>
</evidence>
<dbReference type="OrthoDB" id="17046at2759"/>
<keyword evidence="4 6" id="KW-0732">Signal</keyword>